<sequence>MGNSRVGAEGFAPPGVLAVATIDDAPELLVLQRACWAGEAILNDTLAIPALHEDLATVQGWVEQMDVRTLRRGPRLVGAVRLDRAGERCEIGRLMVAPDLQGAGIGRWLFEFAESQVPPGVRHLDLYTGARSERNIRMYTAAGYAIAEPPPEFGHVPAGAVFMTKVIG</sequence>
<dbReference type="CDD" id="cd04301">
    <property type="entry name" value="NAT_SF"/>
    <property type="match status" value="1"/>
</dbReference>
<reference evidence="2 3" key="1">
    <citation type="journal article" date="2019" name="Int. J. Syst. Evol. Microbiol.">
        <title>The Global Catalogue of Microorganisms (GCM) 10K type strain sequencing project: providing services to taxonomists for standard genome sequencing and annotation.</title>
        <authorList>
            <consortium name="The Broad Institute Genomics Platform"/>
            <consortium name="The Broad Institute Genome Sequencing Center for Infectious Disease"/>
            <person name="Wu L."/>
            <person name="Ma J."/>
        </authorList>
    </citation>
    <scope>NUCLEOTIDE SEQUENCE [LARGE SCALE GENOMIC DNA]</scope>
    <source>
        <strain evidence="2 3">JCM 11117</strain>
    </source>
</reference>
<evidence type="ECO:0000259" key="1">
    <source>
        <dbReference type="PROSITE" id="PS51186"/>
    </source>
</evidence>
<keyword evidence="3" id="KW-1185">Reference proteome</keyword>
<dbReference type="InterPro" id="IPR000182">
    <property type="entry name" value="GNAT_dom"/>
</dbReference>
<proteinExistence type="predicted"/>
<dbReference type="Proteomes" id="UP001499967">
    <property type="component" value="Unassembled WGS sequence"/>
</dbReference>
<dbReference type="EMBL" id="BAAAHP010000049">
    <property type="protein sequence ID" value="GAA0930442.1"/>
    <property type="molecule type" value="Genomic_DNA"/>
</dbReference>
<dbReference type="InterPro" id="IPR016181">
    <property type="entry name" value="Acyl_CoA_acyltransferase"/>
</dbReference>
<evidence type="ECO:0000313" key="3">
    <source>
        <dbReference type="Proteomes" id="UP001499967"/>
    </source>
</evidence>
<dbReference type="RefSeq" id="WP_343940793.1">
    <property type="nucleotide sequence ID" value="NZ_BAAAHP010000049.1"/>
</dbReference>
<accession>A0ABN1PMJ2</accession>
<dbReference type="Gene3D" id="3.40.630.30">
    <property type="match status" value="1"/>
</dbReference>
<name>A0ABN1PMJ2_9PSEU</name>
<dbReference type="PROSITE" id="PS51186">
    <property type="entry name" value="GNAT"/>
    <property type="match status" value="1"/>
</dbReference>
<feature type="domain" description="N-acetyltransferase" evidence="1">
    <location>
        <begin position="15"/>
        <end position="168"/>
    </location>
</feature>
<organism evidence="2 3">
    <name type="scientific">Pseudonocardia zijingensis</name>
    <dbReference type="NCBI Taxonomy" id="153376"/>
    <lineage>
        <taxon>Bacteria</taxon>
        <taxon>Bacillati</taxon>
        <taxon>Actinomycetota</taxon>
        <taxon>Actinomycetes</taxon>
        <taxon>Pseudonocardiales</taxon>
        <taxon>Pseudonocardiaceae</taxon>
        <taxon>Pseudonocardia</taxon>
    </lineage>
</organism>
<comment type="caution">
    <text evidence="2">The sequence shown here is derived from an EMBL/GenBank/DDBJ whole genome shotgun (WGS) entry which is preliminary data.</text>
</comment>
<evidence type="ECO:0000313" key="2">
    <source>
        <dbReference type="EMBL" id="GAA0930442.1"/>
    </source>
</evidence>
<dbReference type="Pfam" id="PF00583">
    <property type="entry name" value="Acetyltransf_1"/>
    <property type="match status" value="1"/>
</dbReference>
<gene>
    <name evidence="2" type="ORF">GCM10009559_17830</name>
</gene>
<dbReference type="SUPFAM" id="SSF55729">
    <property type="entry name" value="Acyl-CoA N-acyltransferases (Nat)"/>
    <property type="match status" value="1"/>
</dbReference>
<protein>
    <submittedName>
        <fullName evidence="2">GNAT family N-acetyltransferase</fullName>
    </submittedName>
</protein>